<evidence type="ECO:0000313" key="1">
    <source>
        <dbReference type="Proteomes" id="UP000095283"/>
    </source>
</evidence>
<accession>A0A1I7WHJ6</accession>
<dbReference type="AlphaFoldDB" id="A0A1I7WHJ6"/>
<evidence type="ECO:0000313" key="2">
    <source>
        <dbReference type="WBParaSite" id="Hba_04472"/>
    </source>
</evidence>
<name>A0A1I7WHJ6_HETBA</name>
<sequence length="57" mass="6363">MSMFCLSFDQQPNFIQLIAVQYKSALIGTVMQSIEHSTLFKQCLQLGSENCCLTSSV</sequence>
<reference evidence="2" key="1">
    <citation type="submission" date="2016-11" db="UniProtKB">
        <authorList>
            <consortium name="WormBaseParasite"/>
        </authorList>
    </citation>
    <scope>IDENTIFICATION</scope>
</reference>
<dbReference type="Proteomes" id="UP000095283">
    <property type="component" value="Unplaced"/>
</dbReference>
<keyword evidence="1" id="KW-1185">Reference proteome</keyword>
<organism evidence="1 2">
    <name type="scientific">Heterorhabditis bacteriophora</name>
    <name type="common">Entomopathogenic nematode worm</name>
    <dbReference type="NCBI Taxonomy" id="37862"/>
    <lineage>
        <taxon>Eukaryota</taxon>
        <taxon>Metazoa</taxon>
        <taxon>Ecdysozoa</taxon>
        <taxon>Nematoda</taxon>
        <taxon>Chromadorea</taxon>
        <taxon>Rhabditida</taxon>
        <taxon>Rhabditina</taxon>
        <taxon>Rhabditomorpha</taxon>
        <taxon>Strongyloidea</taxon>
        <taxon>Heterorhabditidae</taxon>
        <taxon>Heterorhabditis</taxon>
    </lineage>
</organism>
<protein>
    <submittedName>
        <fullName evidence="2">Uncharacterized protein</fullName>
    </submittedName>
</protein>
<dbReference type="WBParaSite" id="Hba_04472">
    <property type="protein sequence ID" value="Hba_04472"/>
    <property type="gene ID" value="Hba_04472"/>
</dbReference>
<proteinExistence type="predicted"/>